<proteinExistence type="predicted"/>
<dbReference type="SUPFAM" id="SSF48452">
    <property type="entry name" value="TPR-like"/>
    <property type="match status" value="1"/>
</dbReference>
<dbReference type="Pfam" id="PF12770">
    <property type="entry name" value="CHAT"/>
    <property type="match status" value="1"/>
</dbReference>
<dbReference type="OrthoDB" id="9787760at2"/>
<protein>
    <submittedName>
        <fullName evidence="2">CHAT domain</fullName>
    </submittedName>
</protein>
<organism evidence="2 3">
    <name type="scientific">Pannonibacter phragmitetus</name>
    <dbReference type="NCBI Taxonomy" id="121719"/>
    <lineage>
        <taxon>Bacteria</taxon>
        <taxon>Pseudomonadati</taxon>
        <taxon>Pseudomonadota</taxon>
        <taxon>Alphaproteobacteria</taxon>
        <taxon>Hyphomicrobiales</taxon>
        <taxon>Stappiaceae</taxon>
        <taxon>Pannonibacter</taxon>
    </lineage>
</organism>
<evidence type="ECO:0000313" key="3">
    <source>
        <dbReference type="Proteomes" id="UP000255000"/>
    </source>
</evidence>
<dbReference type="Proteomes" id="UP000255000">
    <property type="component" value="Unassembled WGS sequence"/>
</dbReference>
<sequence length="1027" mass="112539">MFSQTPVHLSRKPFQAVLRDRAVRLKISTGALLLGLLLGGTALPPSAFAQRQEDLTIPQDMTRYIGPVVAERDDLRQALTHELAEKEPSRAGKLITTLVNRTATAGGWPETYAIIVAQAAPLMERLEGAELDAFLFDFSVAAGNAGKPAEQDALLRQMVEGAQENKAEDARRYHRALVNKAYALLSTDRDDEAFPAMMDALDTLEASGEDGHFFNTVSEGGDAFMTHASAEMAAEIYERGMTSPLFASTSSPGRAFLMFNYAVFLRDTGAYDEALRLHLPAMNELFSIFGPESKEGYDAYDGLAQTMHAAGQLAGAEAAYSYMVPQMWRLFGADDPDYWRVRNNHAAVLRSLKLPSDALIIDFDVYLRRHDKYGNAAPLTLASALNIAHDQLDLERWEDAERTLKSLEAIATDMDYAPRYIQMIAAWRDYVAYRSGVKAIEDRALRDTARLEGRTAGTEQRLAYLDLYASEAERRGLDDLALTYRESARDVAYERFTDAHPLSFDAELARLRLLSRLKPEEAAEGFRQLDAVMSGWTRANVTAAGSLSAARSARILADGMLAAFADFARDNADAARHFAASLDSWKTLTRQTELDLRREAETTDDQAYRELILTYFRKFGRFRELVTGALYTDELDPQRQEMEEARKALNEARAARGLTEVTPWFRGPVTVPEAVAEPEAGDVIVDLAVTRRWPLERRGYPDAYEIRAVISRPGQPPQVNQIGTIRMKDGEAPAGFVMKAVETRLAKVLASAAEGAGSLYIIPDDSLYQWALAELRTGDGKRLGELVDVHLITSRQAYAYRDSQSRPEPGAGILLAGGLDYGPDASVLPLPGTASEVQAIAELAGAAGFKPSLLTGKTATESGVRAGAESSSIIHLATHGFYREDDDGAARLTNTGFVLADLKDSGEGDDPSDNVVHAREVLDWNLSGAGLVIIAACETALGDPGVTATVRGLPMALAIAGARRSLLTIDSIPDRATSRFMIRFHEHLLRDGMSYSKAFIATKRDAWAGRIEGVDPELTYAFVLFGH</sequence>
<gene>
    <name evidence="2" type="ORF">NCTC13350_02110</name>
</gene>
<dbReference type="EMBL" id="UGSK01000001">
    <property type="protein sequence ID" value="SUB01175.1"/>
    <property type="molecule type" value="Genomic_DNA"/>
</dbReference>
<dbReference type="InterPro" id="IPR053137">
    <property type="entry name" value="NLR-like"/>
</dbReference>
<dbReference type="PANTHER" id="PTHR46082">
    <property type="entry name" value="ATP/GTP-BINDING PROTEIN-RELATED"/>
    <property type="match status" value="1"/>
</dbReference>
<dbReference type="PANTHER" id="PTHR46082:SF6">
    <property type="entry name" value="AAA+ ATPASE DOMAIN-CONTAINING PROTEIN-RELATED"/>
    <property type="match status" value="1"/>
</dbReference>
<feature type="domain" description="CHAT" evidence="1">
    <location>
        <begin position="752"/>
        <end position="1007"/>
    </location>
</feature>
<name>A0A378ZVG1_9HYPH</name>
<evidence type="ECO:0000259" key="1">
    <source>
        <dbReference type="Pfam" id="PF12770"/>
    </source>
</evidence>
<evidence type="ECO:0000313" key="2">
    <source>
        <dbReference type="EMBL" id="SUB01175.1"/>
    </source>
</evidence>
<dbReference type="RefSeq" id="WP_160118261.1">
    <property type="nucleotide sequence ID" value="NZ_UGSK01000001.1"/>
</dbReference>
<dbReference type="Gene3D" id="1.25.40.10">
    <property type="entry name" value="Tetratricopeptide repeat domain"/>
    <property type="match status" value="1"/>
</dbReference>
<dbReference type="AlphaFoldDB" id="A0A378ZVG1"/>
<accession>A0A378ZVG1</accession>
<dbReference type="InterPro" id="IPR024983">
    <property type="entry name" value="CHAT_dom"/>
</dbReference>
<reference evidence="2 3" key="1">
    <citation type="submission" date="2018-06" db="EMBL/GenBank/DDBJ databases">
        <authorList>
            <consortium name="Pathogen Informatics"/>
            <person name="Doyle S."/>
        </authorList>
    </citation>
    <scope>NUCLEOTIDE SEQUENCE [LARGE SCALE GENOMIC DNA]</scope>
    <source>
        <strain evidence="2 3">NCTC13350</strain>
    </source>
</reference>
<dbReference type="InterPro" id="IPR011990">
    <property type="entry name" value="TPR-like_helical_dom_sf"/>
</dbReference>